<dbReference type="STRING" id="1464123.SAMN05444126_12517"/>
<dbReference type="GO" id="GO:0016491">
    <property type="term" value="F:oxidoreductase activity"/>
    <property type="evidence" value="ECO:0007669"/>
    <property type="project" value="UniProtKB-KW"/>
</dbReference>
<dbReference type="PIRSF" id="PIRSF000126">
    <property type="entry name" value="11-beta-HSD1"/>
    <property type="match status" value="1"/>
</dbReference>
<dbReference type="GO" id="GO:0016020">
    <property type="term" value="C:membrane"/>
    <property type="evidence" value="ECO:0007669"/>
    <property type="project" value="TreeGrafter"/>
</dbReference>
<sequence>MQSLQGKKALITGGSRGIGRATALYLSDEGAELALIASSENSFADIKKELDERGAKYVTAAADISDEKAVEGAVGYIKQQLGSVDILINNAGVIAHGKFHETSAEEFRRLLDVNVMGIVHVTQQVLPMMIEQNRGDIINIASMAGVKGSPGASAYSASKFAVIGLSESLMQEVRPHNIRVSTLTPSLVETEMTRGDERNPEKFTQAEDMAEFIVSQLKLEQRTFVKSAATWATNPF</sequence>
<dbReference type="GO" id="GO:0008206">
    <property type="term" value="P:bile acid metabolic process"/>
    <property type="evidence" value="ECO:0007669"/>
    <property type="project" value="UniProtKB-ARBA"/>
</dbReference>
<organism evidence="5 6">
    <name type="scientific">Salisediminibacterium halotolerans</name>
    <dbReference type="NCBI Taxonomy" id="517425"/>
    <lineage>
        <taxon>Bacteria</taxon>
        <taxon>Bacillati</taxon>
        <taxon>Bacillota</taxon>
        <taxon>Bacilli</taxon>
        <taxon>Bacillales</taxon>
        <taxon>Bacillaceae</taxon>
        <taxon>Salisediminibacterium</taxon>
    </lineage>
</organism>
<dbReference type="PRINTS" id="PR00081">
    <property type="entry name" value="GDHRDH"/>
</dbReference>
<dbReference type="SUPFAM" id="SSF51735">
    <property type="entry name" value="NAD(P)-binding Rossmann-fold domains"/>
    <property type="match status" value="1"/>
</dbReference>
<dbReference type="PANTHER" id="PTHR44196">
    <property type="entry name" value="DEHYDROGENASE/REDUCTASE SDR FAMILY MEMBER 7B"/>
    <property type="match status" value="1"/>
</dbReference>
<gene>
    <name evidence="5" type="ORF">SAMN05444126_12517</name>
</gene>
<dbReference type="OrthoDB" id="9775296at2"/>
<dbReference type="Pfam" id="PF00106">
    <property type="entry name" value="adh_short"/>
    <property type="match status" value="1"/>
</dbReference>
<dbReference type="AlphaFoldDB" id="A0A1H9VXM0"/>
<evidence type="ECO:0000313" key="5">
    <source>
        <dbReference type="EMBL" id="SES26540.1"/>
    </source>
</evidence>
<evidence type="ECO:0000259" key="4">
    <source>
        <dbReference type="SMART" id="SM00822"/>
    </source>
</evidence>
<keyword evidence="6" id="KW-1185">Reference proteome</keyword>
<accession>A0A1H9VXM0</accession>
<protein>
    <submittedName>
        <fullName evidence="5">3-oxoacyl-[acyl-carrier protein] reductase</fullName>
    </submittedName>
</protein>
<comment type="similarity">
    <text evidence="1 3">Belongs to the short-chain dehydrogenases/reductases (SDR) family.</text>
</comment>
<dbReference type="NCBIfam" id="NF005806">
    <property type="entry name" value="PRK07666.1"/>
    <property type="match status" value="1"/>
</dbReference>
<evidence type="ECO:0000313" key="6">
    <source>
        <dbReference type="Proteomes" id="UP000199318"/>
    </source>
</evidence>
<evidence type="ECO:0000256" key="3">
    <source>
        <dbReference type="RuleBase" id="RU000363"/>
    </source>
</evidence>
<dbReference type="EMBL" id="FOGV01000025">
    <property type="protein sequence ID" value="SES26540.1"/>
    <property type="molecule type" value="Genomic_DNA"/>
</dbReference>
<evidence type="ECO:0000256" key="1">
    <source>
        <dbReference type="ARBA" id="ARBA00006484"/>
    </source>
</evidence>
<comment type="caution">
    <text evidence="5">The sequence shown here is derived from an EMBL/GenBank/DDBJ whole genome shotgun (WGS) entry which is preliminary data.</text>
</comment>
<dbReference type="InterPro" id="IPR036291">
    <property type="entry name" value="NAD(P)-bd_dom_sf"/>
</dbReference>
<proteinExistence type="inferred from homology"/>
<dbReference type="InterPro" id="IPR020904">
    <property type="entry name" value="Sc_DH/Rdtase_CS"/>
</dbReference>
<name>A0A1H9VXM0_9BACI</name>
<dbReference type="InterPro" id="IPR002347">
    <property type="entry name" value="SDR_fam"/>
</dbReference>
<dbReference type="PANTHER" id="PTHR44196:SF1">
    <property type="entry name" value="DEHYDROGENASE_REDUCTASE SDR FAMILY MEMBER 7B"/>
    <property type="match status" value="1"/>
</dbReference>
<dbReference type="SMART" id="SM00822">
    <property type="entry name" value="PKS_KR"/>
    <property type="match status" value="1"/>
</dbReference>
<dbReference type="Proteomes" id="UP000199318">
    <property type="component" value="Unassembled WGS sequence"/>
</dbReference>
<dbReference type="InterPro" id="IPR057326">
    <property type="entry name" value="KR_dom"/>
</dbReference>
<dbReference type="PRINTS" id="PR00080">
    <property type="entry name" value="SDRFAMILY"/>
</dbReference>
<feature type="domain" description="Ketoreductase" evidence="4">
    <location>
        <begin position="7"/>
        <end position="191"/>
    </location>
</feature>
<reference evidence="6" key="1">
    <citation type="submission" date="2016-10" db="EMBL/GenBank/DDBJ databases">
        <authorList>
            <person name="de Groot N.N."/>
        </authorList>
    </citation>
    <scope>NUCLEOTIDE SEQUENCE [LARGE SCALE GENOMIC DNA]</scope>
    <source>
        <strain evidence="6">10nlg</strain>
    </source>
</reference>
<evidence type="ECO:0000256" key="2">
    <source>
        <dbReference type="ARBA" id="ARBA00023002"/>
    </source>
</evidence>
<dbReference type="PROSITE" id="PS00061">
    <property type="entry name" value="ADH_SHORT"/>
    <property type="match status" value="1"/>
</dbReference>
<dbReference type="RefSeq" id="WP_093074191.1">
    <property type="nucleotide sequence ID" value="NZ_FOGV01000025.1"/>
</dbReference>
<keyword evidence="2" id="KW-0560">Oxidoreductase</keyword>
<dbReference type="FunFam" id="3.40.50.720:FF:000084">
    <property type="entry name" value="Short-chain dehydrogenase reductase"/>
    <property type="match status" value="1"/>
</dbReference>
<dbReference type="CDD" id="cd05233">
    <property type="entry name" value="SDR_c"/>
    <property type="match status" value="1"/>
</dbReference>
<dbReference type="Gene3D" id="3.40.50.720">
    <property type="entry name" value="NAD(P)-binding Rossmann-like Domain"/>
    <property type="match status" value="1"/>
</dbReference>